<evidence type="ECO:0000313" key="1">
    <source>
        <dbReference type="EMBL" id="DAE08575.1"/>
    </source>
</evidence>
<reference evidence="1" key="1">
    <citation type="journal article" date="2021" name="Proc. Natl. Acad. Sci. U.S.A.">
        <title>A Catalog of Tens of Thousands of Viruses from Human Metagenomes Reveals Hidden Associations with Chronic Diseases.</title>
        <authorList>
            <person name="Tisza M.J."/>
            <person name="Buck C.B."/>
        </authorList>
    </citation>
    <scope>NUCLEOTIDE SEQUENCE</scope>
    <source>
        <strain evidence="1">CtwwN25</strain>
    </source>
</reference>
<proteinExistence type="predicted"/>
<protein>
    <submittedName>
        <fullName evidence="1">Uncharacterized protein</fullName>
    </submittedName>
</protein>
<dbReference type="EMBL" id="BK015472">
    <property type="protein sequence ID" value="DAE08575.1"/>
    <property type="molecule type" value="Genomic_DNA"/>
</dbReference>
<organism evidence="1">
    <name type="scientific">Myoviridae sp. ctwwN25</name>
    <dbReference type="NCBI Taxonomy" id="2825209"/>
    <lineage>
        <taxon>Viruses</taxon>
        <taxon>Duplodnaviria</taxon>
        <taxon>Heunggongvirae</taxon>
        <taxon>Uroviricota</taxon>
        <taxon>Caudoviricetes</taxon>
    </lineage>
</organism>
<accession>A0A8S5PN32</accession>
<sequence length="154" mass="17741">MPYYGPTTQFQHLTNFMKKQGRTKGDFKGLFGFNPLEGIEYKMIQASSRMLAENDVKFRSETIGDYNILFNAVNGNTANLIFVNEKTKEQIIVDYIYCTEKFPSIQIITGKNNHQYAKKLSMDSGEFMADVIPLTVIFLSNALWEVYEVKHEND</sequence>
<name>A0A8S5PN32_9CAUD</name>